<name>A0ACB9YSW3_9PEZI</name>
<keyword evidence="2" id="KW-1185">Reference proteome</keyword>
<accession>A0ACB9YSW3</accession>
<evidence type="ECO:0000313" key="1">
    <source>
        <dbReference type="EMBL" id="KAI4862287.1"/>
    </source>
</evidence>
<proteinExistence type="predicted"/>
<sequence>MNGLRSLPSLLLWNEQGLRYFEQVTYTPEYYLTNTEIELLREHSLHLARNIEPGAIILELGSGCLRKTSVLLQAIEGLGKQADYYALDLDLKELDRTLQELEPSRFTHVSCHGLLGTYDDGKVWLAQGVNGTKPKYVLSLGSTIGSFNRTEASDFLRQWADVLRRRDGGVRESPDAKIIISLDGCKDHRKVWAAYNDKGGANKRFILNVLENANAHLGYKAFDPKDWTVRGEWDVDGGRHVQYILPLRDLSFEGHHLHEGEKVLVVYSYKFDEEDKRQLWGQSRLKDIGRYMNDDESYGLHVLSL</sequence>
<keyword evidence="1" id="KW-0489">Methyltransferase</keyword>
<comment type="caution">
    <text evidence="1">The sequence shown here is derived from an EMBL/GenBank/DDBJ whole genome shotgun (WGS) entry which is preliminary data.</text>
</comment>
<gene>
    <name evidence="1" type="ORF">F4820DRAFT_451116</name>
</gene>
<keyword evidence="1" id="KW-0808">Transferase</keyword>
<evidence type="ECO:0000313" key="2">
    <source>
        <dbReference type="Proteomes" id="UP001497700"/>
    </source>
</evidence>
<reference evidence="1 2" key="1">
    <citation type="journal article" date="2022" name="New Phytol.">
        <title>Ecological generalism drives hyperdiversity of secondary metabolite gene clusters in xylarialean endophytes.</title>
        <authorList>
            <person name="Franco M.E.E."/>
            <person name="Wisecaver J.H."/>
            <person name="Arnold A.E."/>
            <person name="Ju Y.M."/>
            <person name="Slot J.C."/>
            <person name="Ahrendt S."/>
            <person name="Moore L.P."/>
            <person name="Eastman K.E."/>
            <person name="Scott K."/>
            <person name="Konkel Z."/>
            <person name="Mondo S.J."/>
            <person name="Kuo A."/>
            <person name="Hayes R.D."/>
            <person name="Haridas S."/>
            <person name="Andreopoulos B."/>
            <person name="Riley R."/>
            <person name="LaButti K."/>
            <person name="Pangilinan J."/>
            <person name="Lipzen A."/>
            <person name="Amirebrahimi M."/>
            <person name="Yan J."/>
            <person name="Adam C."/>
            <person name="Keymanesh K."/>
            <person name="Ng V."/>
            <person name="Louie K."/>
            <person name="Northen T."/>
            <person name="Drula E."/>
            <person name="Henrissat B."/>
            <person name="Hsieh H.M."/>
            <person name="Youens-Clark K."/>
            <person name="Lutzoni F."/>
            <person name="Miadlikowska J."/>
            <person name="Eastwood D.C."/>
            <person name="Hamelin R.C."/>
            <person name="Grigoriev I.V."/>
            <person name="U'Ren J.M."/>
        </authorList>
    </citation>
    <scope>NUCLEOTIDE SEQUENCE [LARGE SCALE GENOMIC DNA]</scope>
    <source>
        <strain evidence="1 2">CBS 119005</strain>
    </source>
</reference>
<organism evidence="1 2">
    <name type="scientific">Hypoxylon rubiginosum</name>
    <dbReference type="NCBI Taxonomy" id="110542"/>
    <lineage>
        <taxon>Eukaryota</taxon>
        <taxon>Fungi</taxon>
        <taxon>Dikarya</taxon>
        <taxon>Ascomycota</taxon>
        <taxon>Pezizomycotina</taxon>
        <taxon>Sordariomycetes</taxon>
        <taxon>Xylariomycetidae</taxon>
        <taxon>Xylariales</taxon>
        <taxon>Hypoxylaceae</taxon>
        <taxon>Hypoxylon</taxon>
    </lineage>
</organism>
<protein>
    <submittedName>
        <fullName evidence="1">Histidine-specific methyltransferase</fullName>
    </submittedName>
</protein>
<dbReference type="Proteomes" id="UP001497700">
    <property type="component" value="Unassembled WGS sequence"/>
</dbReference>
<dbReference type="EMBL" id="MU393529">
    <property type="protein sequence ID" value="KAI4862287.1"/>
    <property type="molecule type" value="Genomic_DNA"/>
</dbReference>